<protein>
    <submittedName>
        <fullName evidence="2">Formate C-acetyltransferase/glycerol dehydratase family glycyl radical enzyme</fullName>
    </submittedName>
</protein>
<comment type="caution">
    <text evidence="2">The sequence shown here is derived from an EMBL/GenBank/DDBJ whole genome shotgun (WGS) entry which is preliminary data.</text>
</comment>
<evidence type="ECO:0000259" key="1">
    <source>
        <dbReference type="PROSITE" id="PS51554"/>
    </source>
</evidence>
<dbReference type="InterPro" id="IPR004184">
    <property type="entry name" value="PFL_dom"/>
</dbReference>
<gene>
    <name evidence="2" type="ORF">HUU93_08910</name>
</gene>
<organism evidence="2 3">
    <name type="scientific">Coprococcus comes</name>
    <dbReference type="NCBI Taxonomy" id="410072"/>
    <lineage>
        <taxon>Bacteria</taxon>
        <taxon>Bacillati</taxon>
        <taxon>Bacillota</taxon>
        <taxon>Clostridia</taxon>
        <taxon>Lachnospirales</taxon>
        <taxon>Lachnospiraceae</taxon>
        <taxon>Coprococcus</taxon>
    </lineage>
</organism>
<dbReference type="RefSeq" id="WP_243172312.1">
    <property type="nucleotide sequence ID" value="NZ_JABWDC010000029.1"/>
</dbReference>
<feature type="domain" description="PFL" evidence="1">
    <location>
        <begin position="7"/>
        <end position="164"/>
    </location>
</feature>
<reference evidence="2 3" key="1">
    <citation type="submission" date="2020-04" db="EMBL/GenBank/DDBJ databases">
        <authorList>
            <person name="Pieper L."/>
        </authorList>
    </citation>
    <scope>NUCLEOTIDE SEQUENCE [LARGE SCALE GENOMIC DNA]</scope>
    <source>
        <strain evidence="2 3">F22</strain>
    </source>
</reference>
<feature type="non-terminal residue" evidence="2">
    <location>
        <position position="164"/>
    </location>
</feature>
<name>A0A849Y2B6_9FIRM</name>
<dbReference type="InterPro" id="IPR051215">
    <property type="entry name" value="GRE"/>
</dbReference>
<evidence type="ECO:0000313" key="3">
    <source>
        <dbReference type="Proteomes" id="UP000554488"/>
    </source>
</evidence>
<dbReference type="PANTHER" id="PTHR43641">
    <property type="entry name" value="FORMATE ACETYLTRANSFERASE 3-RELATED"/>
    <property type="match status" value="1"/>
</dbReference>
<dbReference type="Proteomes" id="UP000554488">
    <property type="component" value="Unassembled WGS sequence"/>
</dbReference>
<dbReference type="AlphaFoldDB" id="A0A849Y2B6"/>
<dbReference type="GO" id="GO:0016740">
    <property type="term" value="F:transferase activity"/>
    <property type="evidence" value="ECO:0007669"/>
    <property type="project" value="UniProtKB-KW"/>
</dbReference>
<dbReference type="Gene3D" id="3.20.70.20">
    <property type="match status" value="1"/>
</dbReference>
<sequence>MARGMNERIQKLRELSVTTPVHIDLERARIETDFYRKNDGKYSIPVMRAMVLKEYFSKKTLYLGDGELIVGEKGKDPQASPTFPELCCHSKEDMVVMSERDLVSFHTTEEDREIQEKEIIPYWSGRSMREKILAAMTPEWNDCYSAGMFTEFMEQRGPGHTCGG</sequence>
<dbReference type="SUPFAM" id="SSF51998">
    <property type="entry name" value="PFL-like glycyl radical enzymes"/>
    <property type="match status" value="1"/>
</dbReference>
<reference evidence="2 3" key="2">
    <citation type="submission" date="2020-07" db="EMBL/GenBank/DDBJ databases">
        <title>Bacterial metabolism rescues the inhibition of intestinal drug absorption by food and drug additives.</title>
        <authorList>
            <person name="Zou L."/>
            <person name="Spanogiannopoulos P."/>
            <person name="Chien H.-C."/>
            <person name="Pieper L.M."/>
            <person name="Cai W."/>
            <person name="Khuri N."/>
            <person name="Pottel J."/>
            <person name="Vora B."/>
            <person name="Ni Z."/>
            <person name="Tsakalozou E."/>
            <person name="Zhang W."/>
            <person name="Shoichet B.K."/>
            <person name="Giacomini K.M."/>
            <person name="Turnbaugh P.J."/>
        </authorList>
    </citation>
    <scope>NUCLEOTIDE SEQUENCE [LARGE SCALE GENOMIC DNA]</scope>
    <source>
        <strain evidence="2 3">F22</strain>
    </source>
</reference>
<dbReference type="EMBL" id="JABWDC010000029">
    <property type="protein sequence ID" value="NUN86709.1"/>
    <property type="molecule type" value="Genomic_DNA"/>
</dbReference>
<dbReference type="GO" id="GO:0005829">
    <property type="term" value="C:cytosol"/>
    <property type="evidence" value="ECO:0007669"/>
    <property type="project" value="TreeGrafter"/>
</dbReference>
<dbReference type="PROSITE" id="PS51554">
    <property type="entry name" value="PFL"/>
    <property type="match status" value="1"/>
</dbReference>
<dbReference type="Pfam" id="PF02901">
    <property type="entry name" value="PFL-like"/>
    <property type="match status" value="1"/>
</dbReference>
<accession>A0A849Y2B6</accession>
<evidence type="ECO:0000313" key="2">
    <source>
        <dbReference type="EMBL" id="NUN86709.1"/>
    </source>
</evidence>
<keyword evidence="2" id="KW-0808">Transferase</keyword>
<dbReference type="PANTHER" id="PTHR43641:SF2">
    <property type="entry name" value="DEHYDRATASE YBIW-RELATED"/>
    <property type="match status" value="1"/>
</dbReference>
<proteinExistence type="predicted"/>